<keyword evidence="3 5" id="KW-1133">Transmembrane helix</keyword>
<evidence type="ECO:0000256" key="4">
    <source>
        <dbReference type="ARBA" id="ARBA00023136"/>
    </source>
</evidence>
<dbReference type="Pfam" id="PF11057">
    <property type="entry name" value="Cortexin"/>
    <property type="match status" value="1"/>
</dbReference>
<dbReference type="InterPro" id="IPR020066">
    <property type="entry name" value="Cortexin"/>
</dbReference>
<proteinExistence type="predicted"/>
<dbReference type="Ensembl" id="ENSCCNT00000015874.1">
    <property type="protein sequence ID" value="ENSCCNP00000012104.1"/>
    <property type="gene ID" value="ENSCCNG00000012572.1"/>
</dbReference>
<name>A0A8C0WIN8_CASCN</name>
<comment type="subcellular location">
    <subcellularLocation>
        <location evidence="1">Membrane</location>
        <topology evidence="1">Single-pass membrane protein</topology>
    </subcellularLocation>
</comment>
<feature type="transmembrane region" description="Helical" evidence="5">
    <location>
        <begin position="20"/>
        <end position="40"/>
    </location>
</feature>
<evidence type="ECO:0000256" key="5">
    <source>
        <dbReference type="SAM" id="Phobius"/>
    </source>
</evidence>
<organism evidence="6">
    <name type="scientific">Castor canadensis</name>
    <name type="common">American beaver</name>
    <dbReference type="NCBI Taxonomy" id="51338"/>
    <lineage>
        <taxon>Eukaryota</taxon>
        <taxon>Metazoa</taxon>
        <taxon>Chordata</taxon>
        <taxon>Craniata</taxon>
        <taxon>Vertebrata</taxon>
        <taxon>Euteleostomi</taxon>
        <taxon>Mammalia</taxon>
        <taxon>Eutheria</taxon>
        <taxon>Euarchontoglires</taxon>
        <taxon>Glires</taxon>
        <taxon>Rodentia</taxon>
        <taxon>Castorimorpha</taxon>
        <taxon>Castoridae</taxon>
        <taxon>Castor</taxon>
    </lineage>
</organism>
<sequence>ACVLMEESSLSRNIDVDKGFAIAFVILLFVLLIVMIFRCAKLVKNPYEASSTATEPSLS</sequence>
<evidence type="ECO:0000256" key="1">
    <source>
        <dbReference type="ARBA" id="ARBA00004167"/>
    </source>
</evidence>
<dbReference type="AlphaFoldDB" id="A0A8C0WIN8"/>
<evidence type="ECO:0008006" key="7">
    <source>
        <dbReference type="Google" id="ProtNLM"/>
    </source>
</evidence>
<dbReference type="PANTHER" id="PTHR16736:SF6">
    <property type="entry name" value="CORTEXIN DOMAIN CONTAINING 2"/>
    <property type="match status" value="1"/>
</dbReference>
<keyword evidence="4 5" id="KW-0472">Membrane</keyword>
<protein>
    <recommendedName>
        <fullName evidence="7">Cortexin domain containing 2</fullName>
    </recommendedName>
</protein>
<evidence type="ECO:0000313" key="6">
    <source>
        <dbReference type="Ensembl" id="ENSCCNP00000012104.1"/>
    </source>
</evidence>
<dbReference type="GO" id="GO:0016020">
    <property type="term" value="C:membrane"/>
    <property type="evidence" value="ECO:0007669"/>
    <property type="project" value="UniProtKB-SubCell"/>
</dbReference>
<reference evidence="6" key="1">
    <citation type="submission" date="2023-09" db="UniProtKB">
        <authorList>
            <consortium name="Ensembl"/>
        </authorList>
    </citation>
    <scope>IDENTIFICATION</scope>
</reference>
<evidence type="ECO:0000256" key="2">
    <source>
        <dbReference type="ARBA" id="ARBA00022692"/>
    </source>
</evidence>
<keyword evidence="2 5" id="KW-0812">Transmembrane</keyword>
<accession>A0A8C0WIN8</accession>
<dbReference type="PANTHER" id="PTHR16736">
    <property type="entry name" value="CORTEXIN-1-RELATED"/>
    <property type="match status" value="1"/>
</dbReference>
<evidence type="ECO:0000256" key="3">
    <source>
        <dbReference type="ARBA" id="ARBA00022989"/>
    </source>
</evidence>